<evidence type="ECO:0000256" key="2">
    <source>
        <dbReference type="ARBA" id="ARBA00022527"/>
    </source>
</evidence>
<protein>
    <recommendedName>
        <fullName evidence="1">non-specific serine/threonine protein kinase</fullName>
        <ecNumber evidence="1">2.7.11.1</ecNumber>
    </recommendedName>
</protein>
<evidence type="ECO:0000256" key="6">
    <source>
        <dbReference type="ARBA" id="ARBA00022840"/>
    </source>
</evidence>
<comment type="catalytic activity">
    <reaction evidence="8">
        <text>L-seryl-[protein] + ATP = O-phospho-L-seryl-[protein] + ADP + H(+)</text>
        <dbReference type="Rhea" id="RHEA:17989"/>
        <dbReference type="Rhea" id="RHEA-COMP:9863"/>
        <dbReference type="Rhea" id="RHEA-COMP:11604"/>
        <dbReference type="ChEBI" id="CHEBI:15378"/>
        <dbReference type="ChEBI" id="CHEBI:29999"/>
        <dbReference type="ChEBI" id="CHEBI:30616"/>
        <dbReference type="ChEBI" id="CHEBI:83421"/>
        <dbReference type="ChEBI" id="CHEBI:456216"/>
        <dbReference type="EC" id="2.7.11.1"/>
    </reaction>
</comment>
<dbReference type="InterPro" id="IPR017441">
    <property type="entry name" value="Protein_kinase_ATP_BS"/>
</dbReference>
<evidence type="ECO:0000259" key="12">
    <source>
        <dbReference type="PROSITE" id="PS50011"/>
    </source>
</evidence>
<feature type="domain" description="PASTA" evidence="13">
    <location>
        <begin position="471"/>
        <end position="538"/>
    </location>
</feature>
<dbReference type="Gene3D" id="3.30.200.20">
    <property type="entry name" value="Phosphorylase Kinase, domain 1"/>
    <property type="match status" value="1"/>
</dbReference>
<keyword evidence="6 9" id="KW-0067">ATP-binding</keyword>
<reference evidence="14 15" key="1">
    <citation type="submission" date="2015-03" db="EMBL/GenBank/DDBJ databases">
        <authorList>
            <person name="Murphy D."/>
        </authorList>
    </citation>
    <scope>NUCLEOTIDE SEQUENCE [LARGE SCALE GENOMIC DNA]</scope>
    <source>
        <strain evidence="14 15">OL-4</strain>
    </source>
</reference>
<accession>A0A0E4GB74</accession>
<dbReference type="AlphaFoldDB" id="A0A0E4GB74"/>
<feature type="binding site" evidence="9">
    <location>
        <position position="39"/>
    </location>
    <ligand>
        <name>ATP</name>
        <dbReference type="ChEBI" id="CHEBI:30616"/>
    </ligand>
</feature>
<dbReference type="GO" id="GO:0005524">
    <property type="term" value="F:ATP binding"/>
    <property type="evidence" value="ECO:0007669"/>
    <property type="project" value="UniProtKB-UniRule"/>
</dbReference>
<organism evidence="14 15">
    <name type="scientific">Syntrophomonas zehnderi OL-4</name>
    <dbReference type="NCBI Taxonomy" id="690567"/>
    <lineage>
        <taxon>Bacteria</taxon>
        <taxon>Bacillati</taxon>
        <taxon>Bacillota</taxon>
        <taxon>Clostridia</taxon>
        <taxon>Eubacteriales</taxon>
        <taxon>Syntrophomonadaceae</taxon>
        <taxon>Syntrophomonas</taxon>
    </lineage>
</organism>
<dbReference type="Gene3D" id="3.30.10.20">
    <property type="match status" value="3"/>
</dbReference>
<keyword evidence="11" id="KW-0472">Membrane</keyword>
<dbReference type="EC" id="2.7.11.1" evidence="1"/>
<feature type="domain" description="PASTA" evidence="13">
    <location>
        <begin position="335"/>
        <end position="401"/>
    </location>
</feature>
<dbReference type="SMART" id="SM00220">
    <property type="entry name" value="S_TKc"/>
    <property type="match status" value="1"/>
</dbReference>
<dbReference type="Gene3D" id="1.10.510.10">
    <property type="entry name" value="Transferase(Phosphotransferase) domain 1"/>
    <property type="match status" value="1"/>
</dbReference>
<dbReference type="NCBIfam" id="NF033483">
    <property type="entry name" value="PknB_PASTA_kin"/>
    <property type="match status" value="1"/>
</dbReference>
<dbReference type="GO" id="GO:0004674">
    <property type="term" value="F:protein serine/threonine kinase activity"/>
    <property type="evidence" value="ECO:0007669"/>
    <property type="project" value="UniProtKB-KW"/>
</dbReference>
<dbReference type="CDD" id="cd14014">
    <property type="entry name" value="STKc_PknB_like"/>
    <property type="match status" value="1"/>
</dbReference>
<dbReference type="Proteomes" id="UP000045545">
    <property type="component" value="Unassembled WGS sequence"/>
</dbReference>
<keyword evidence="15" id="KW-1185">Reference proteome</keyword>
<keyword evidence="4 9" id="KW-0547">Nucleotide-binding</keyword>
<feature type="domain" description="PASTA" evidence="13">
    <location>
        <begin position="402"/>
        <end position="468"/>
    </location>
</feature>
<evidence type="ECO:0000256" key="8">
    <source>
        <dbReference type="ARBA" id="ARBA00048679"/>
    </source>
</evidence>
<dbReference type="STRING" id="690567.1847"/>
<evidence type="ECO:0000259" key="13">
    <source>
        <dbReference type="PROSITE" id="PS51178"/>
    </source>
</evidence>
<proteinExistence type="predicted"/>
<dbReference type="Pfam" id="PF03793">
    <property type="entry name" value="PASTA"/>
    <property type="match status" value="3"/>
</dbReference>
<dbReference type="Pfam" id="PF00069">
    <property type="entry name" value="Pkinase"/>
    <property type="match status" value="1"/>
</dbReference>
<keyword evidence="3" id="KW-0808">Transferase</keyword>
<evidence type="ECO:0000256" key="10">
    <source>
        <dbReference type="SAM" id="MobiDB-lite"/>
    </source>
</evidence>
<dbReference type="SUPFAM" id="SSF56112">
    <property type="entry name" value="Protein kinase-like (PK-like)"/>
    <property type="match status" value="1"/>
</dbReference>
<evidence type="ECO:0000256" key="5">
    <source>
        <dbReference type="ARBA" id="ARBA00022777"/>
    </source>
</evidence>
<dbReference type="PROSITE" id="PS50011">
    <property type="entry name" value="PROTEIN_KINASE_DOM"/>
    <property type="match status" value="1"/>
</dbReference>
<name>A0A0E4GB74_9FIRM</name>
<dbReference type="CDD" id="cd06577">
    <property type="entry name" value="PASTA_pknB"/>
    <property type="match status" value="3"/>
</dbReference>
<gene>
    <name evidence="14" type="ORF">1847</name>
</gene>
<evidence type="ECO:0000256" key="9">
    <source>
        <dbReference type="PROSITE-ProRule" id="PRU10141"/>
    </source>
</evidence>
<feature type="region of interest" description="Disordered" evidence="10">
    <location>
        <begin position="440"/>
        <end position="460"/>
    </location>
</feature>
<feature type="transmembrane region" description="Helical" evidence="11">
    <location>
        <begin position="310"/>
        <end position="334"/>
    </location>
</feature>
<dbReference type="EMBL" id="CGIH01000029">
    <property type="protein sequence ID" value="CFX77437.1"/>
    <property type="molecule type" value="Genomic_DNA"/>
</dbReference>
<dbReference type="InterPro" id="IPR011009">
    <property type="entry name" value="Kinase-like_dom_sf"/>
</dbReference>
<dbReference type="PANTHER" id="PTHR43289:SF34">
    <property type="entry name" value="SERINE_THREONINE-PROTEIN KINASE YBDM-RELATED"/>
    <property type="match status" value="1"/>
</dbReference>
<dbReference type="PROSITE" id="PS51178">
    <property type="entry name" value="PASTA"/>
    <property type="match status" value="3"/>
</dbReference>
<dbReference type="SMART" id="SM00740">
    <property type="entry name" value="PASTA"/>
    <property type="match status" value="3"/>
</dbReference>
<dbReference type="InterPro" id="IPR000719">
    <property type="entry name" value="Prot_kinase_dom"/>
</dbReference>
<feature type="domain" description="Protein kinase" evidence="12">
    <location>
        <begin position="10"/>
        <end position="267"/>
    </location>
</feature>
<dbReference type="FunFam" id="1.10.510.10:FF:000021">
    <property type="entry name" value="Serine/threonine protein kinase"/>
    <property type="match status" value="1"/>
</dbReference>
<evidence type="ECO:0000256" key="11">
    <source>
        <dbReference type="SAM" id="Phobius"/>
    </source>
</evidence>
<dbReference type="FunFam" id="3.30.200.20:FF:000035">
    <property type="entry name" value="Serine/threonine protein kinase Stk1"/>
    <property type="match status" value="1"/>
</dbReference>
<keyword evidence="11" id="KW-1133">Transmembrane helix</keyword>
<evidence type="ECO:0000256" key="1">
    <source>
        <dbReference type="ARBA" id="ARBA00012513"/>
    </source>
</evidence>
<dbReference type="PANTHER" id="PTHR43289">
    <property type="entry name" value="MITOGEN-ACTIVATED PROTEIN KINASE KINASE KINASE 20-RELATED"/>
    <property type="match status" value="1"/>
</dbReference>
<keyword evidence="2" id="KW-0723">Serine/threonine-protein kinase</keyword>
<evidence type="ECO:0000256" key="3">
    <source>
        <dbReference type="ARBA" id="ARBA00022679"/>
    </source>
</evidence>
<evidence type="ECO:0000313" key="15">
    <source>
        <dbReference type="Proteomes" id="UP000045545"/>
    </source>
</evidence>
<sequence length="613" mass="67531">MNGTIIGGRYELIEVIGEGGMAKVFKARCRILDRIVAVKILKEEYSRDKNFVEKFKSEALSAARLTHPNIVNVYDVGQENDVYYIVMEYVEGQTLKDVIRRQAPLPVDRAVDIAIMICDGIHHAHEKGIIHRDIKPHNILITEHGMVKVADFGIARAMSNATITYGNNIVGSVHYISPEQAKGDPINRTTDIYSVGCVLFEMLTGRVPFDAESPITVALKHIHDEPPSLRTLNSTVPASLEAIVYKAIQKNPAHRYVTAEEMRNALLVYYTNRPEDLNAKHRNDQTLVMSPVVNERDDSGLKKKKKIRPIGIAIIAIAIIGLLSGILVAGGSLFGEEVAVPDIKGMSLKEAEDSLHDLGLQLKVIGREHSDKFEKDEVISQSPDEGRKVKKGRKIEVTLSLGPELIVVPNVVGKSVDDAGRLLSSKDLSLGRPEYVYDDRPEGTITSQDPGKGAQVKSGTSIRVTVSKGKQPERVSMPELKGLSLSEARAKLKEYELEVGEIKRKDSADYYADKIADQEYAAGVMVEKGTPISLTVSNGPGPTSKTKTLQFKLPGDQEYYRVVIKVNDINGTRDVYNQLHRANDSVYAGITYNGTGTAEIFLNGKSVKVEPLR</sequence>
<evidence type="ECO:0000256" key="4">
    <source>
        <dbReference type="ARBA" id="ARBA00022741"/>
    </source>
</evidence>
<keyword evidence="11" id="KW-0812">Transmembrane</keyword>
<dbReference type="PROSITE" id="PS00107">
    <property type="entry name" value="PROTEIN_KINASE_ATP"/>
    <property type="match status" value="1"/>
</dbReference>
<dbReference type="OrthoDB" id="9788659at2"/>
<dbReference type="PROSITE" id="PS00108">
    <property type="entry name" value="PROTEIN_KINASE_ST"/>
    <property type="match status" value="1"/>
</dbReference>
<dbReference type="RefSeq" id="WP_046498013.1">
    <property type="nucleotide sequence ID" value="NZ_CGIH01000029.1"/>
</dbReference>
<keyword evidence="5" id="KW-0418">Kinase</keyword>
<dbReference type="SUPFAM" id="SSF54184">
    <property type="entry name" value="Penicillin-binding protein 2x (pbp-2x), c-terminal domain"/>
    <property type="match status" value="1"/>
</dbReference>
<evidence type="ECO:0000313" key="14">
    <source>
        <dbReference type="EMBL" id="CFX77437.1"/>
    </source>
</evidence>
<evidence type="ECO:0000256" key="7">
    <source>
        <dbReference type="ARBA" id="ARBA00047899"/>
    </source>
</evidence>
<comment type="catalytic activity">
    <reaction evidence="7">
        <text>L-threonyl-[protein] + ATP = O-phospho-L-threonyl-[protein] + ADP + H(+)</text>
        <dbReference type="Rhea" id="RHEA:46608"/>
        <dbReference type="Rhea" id="RHEA-COMP:11060"/>
        <dbReference type="Rhea" id="RHEA-COMP:11605"/>
        <dbReference type="ChEBI" id="CHEBI:15378"/>
        <dbReference type="ChEBI" id="CHEBI:30013"/>
        <dbReference type="ChEBI" id="CHEBI:30616"/>
        <dbReference type="ChEBI" id="CHEBI:61977"/>
        <dbReference type="ChEBI" id="CHEBI:456216"/>
        <dbReference type="EC" id="2.7.11.1"/>
    </reaction>
</comment>
<dbReference type="InterPro" id="IPR005543">
    <property type="entry name" value="PASTA_dom"/>
</dbReference>
<dbReference type="InterPro" id="IPR008271">
    <property type="entry name" value="Ser/Thr_kinase_AS"/>
</dbReference>